<dbReference type="KEGG" id="wjo:FOL01_0167"/>
<dbReference type="RefSeq" id="WP_075268876.1">
    <property type="nucleotide sequence ID" value="NZ_CP014332.1"/>
</dbReference>
<sequence length="197" mass="22232">MHDFKELFLSKLPSPINRFAEDTITFAEWLNAIFQKLIGLYQTIEAFRDINKANGKALDRIGDQFNQQRGSADDDFYRIIIRSKQATNMGNSTVNGLINMIARSLDIQPDKIRIESLRQYENGTLNDGEPLAIRISNIPLEWARSDFEQNYILERIKNGVAAGVRVDEVSFVDNSNAVLSVRGLTSATITYEVKGEG</sequence>
<gene>
    <name evidence="1" type="ORF">FOL01_0167</name>
</gene>
<dbReference type="STRING" id="1631871.FOL01_0167"/>
<keyword evidence="2" id="KW-1185">Reference proteome</keyword>
<reference evidence="1 2" key="1">
    <citation type="submission" date="2016-02" db="EMBL/GenBank/DDBJ databases">
        <title>Complete Genome Sequence of Weissella jogaejeotgali FOL01.</title>
        <authorList>
            <person name="Lee J.-H."/>
            <person name="Ku H.-J."/>
        </authorList>
    </citation>
    <scope>NUCLEOTIDE SEQUENCE [LARGE SCALE GENOMIC DNA]</scope>
    <source>
        <strain evidence="1 2">FOL01</strain>
    </source>
</reference>
<dbReference type="EMBL" id="CP014332">
    <property type="protein sequence ID" value="APS41026.1"/>
    <property type="molecule type" value="Genomic_DNA"/>
</dbReference>
<dbReference type="OrthoDB" id="2087266at2"/>
<proteinExistence type="predicted"/>
<accession>A0A1L6R904</accession>
<name>A0A1L6R904_9LACO</name>
<evidence type="ECO:0000313" key="1">
    <source>
        <dbReference type="EMBL" id="APS41026.1"/>
    </source>
</evidence>
<dbReference type="Proteomes" id="UP000185473">
    <property type="component" value="Chromosome"/>
</dbReference>
<protein>
    <submittedName>
        <fullName evidence="1">Uncharacterized protein</fullName>
    </submittedName>
</protein>
<evidence type="ECO:0000313" key="2">
    <source>
        <dbReference type="Proteomes" id="UP000185473"/>
    </source>
</evidence>
<dbReference type="AlphaFoldDB" id="A0A1L6R904"/>
<organism evidence="1 2">
    <name type="scientific">Weissella jogaejeotgali</name>
    <dbReference type="NCBI Taxonomy" id="1631871"/>
    <lineage>
        <taxon>Bacteria</taxon>
        <taxon>Bacillati</taxon>
        <taxon>Bacillota</taxon>
        <taxon>Bacilli</taxon>
        <taxon>Lactobacillales</taxon>
        <taxon>Lactobacillaceae</taxon>
        <taxon>Weissella</taxon>
    </lineage>
</organism>